<evidence type="ECO:0000313" key="4">
    <source>
        <dbReference type="Proteomes" id="UP001190700"/>
    </source>
</evidence>
<sequence>MPVPMRRSMWWLFWLAIANAQEYSLDTTVTAYPGYTGSLNEIQGEVSVSGTTDAAITVSYKLRDAQPGQLQSEMGAYPEYSGAFTGIGGTVTVMQDGKTGLVVEYDLSGGQTGVLSTGDLAVYPGYDGSLSVAGTVSVTQKNASAITVTYSITGANPDETAGLHVHAGMSCEDAQDHYYTGDTDAWTSTTYTADADGAASGSFDIESGYPYSENVGHAFVVHSATHRVACGVLTAQSWGMHIHEGMTCEESGGHFWTPEDAEDPWNTVMYTPDGEGKAAGSFTIESGYPYSNNTGHAFVVHGSEGRIGCGVLEALSYGMHIHTGLTCSAAEEVGGHYYSTSNDPWNTECLYTPDGEGNAEGICGPITTGYGIEMNVGHAFVVHAEEGVRVACGVLECEGSSHPPIDTALSTYPGYSGSLSGLSGTVEVAPSGCEDDLQVTYSLVGAQPGQLQSEMGAYPEYSGAFTGIGGTVTVMQDGKTGLVVEYDLSGGQTGVLSTGDLAVYPGYDGSLSVAGTVSVTQKNASAITVTYSITGANPDETAGLHVHAGMSCEDAQDHYYTGDTDAWTSTTYTADADGAASGSFDIESGYPYSENVGHAFVVHSATHRVACGVLTAQSWGMHIHEGMTCEESGGHFWTPEDAEDPWNTVMYTPDGEGKAAGSFTIESGYPYSNNTGHAFVVHGSEGRIGCGVLEALSYGMHIHTGLTCSAAEEVGGHYYSTSNDPWNTECLYTPDGEGNAEGICGPITTGYGIEMNVGHAFVVHAEEGVRVACGVLNLPATSSPTAPAPDEDNGNSSDDNTDVFIGVGVGLGALVAGCIAYFMYTYRVPSISYASAGEKNLATPNVAYRVEQPAYKEVQATSDGDFHNVL</sequence>
<accession>A0AAE0F098</accession>
<keyword evidence="2" id="KW-0732">Signal</keyword>
<gene>
    <name evidence="3" type="ORF">CYMTET_43449</name>
</gene>
<dbReference type="GO" id="GO:0006801">
    <property type="term" value="P:superoxide metabolic process"/>
    <property type="evidence" value="ECO:0007669"/>
    <property type="project" value="InterPro"/>
</dbReference>
<reference evidence="3 4" key="1">
    <citation type="journal article" date="2015" name="Genome Biol. Evol.">
        <title>Comparative Genomics of a Bacterivorous Green Alga Reveals Evolutionary Causalities and Consequences of Phago-Mixotrophic Mode of Nutrition.</title>
        <authorList>
            <person name="Burns J.A."/>
            <person name="Paasch A."/>
            <person name="Narechania A."/>
            <person name="Kim E."/>
        </authorList>
    </citation>
    <scope>NUCLEOTIDE SEQUENCE [LARGE SCALE GENOMIC DNA]</scope>
    <source>
        <strain evidence="3 4">PLY_AMNH</strain>
    </source>
</reference>
<name>A0AAE0F098_9CHLO</name>
<organism evidence="3 4">
    <name type="scientific">Cymbomonas tetramitiformis</name>
    <dbReference type="NCBI Taxonomy" id="36881"/>
    <lineage>
        <taxon>Eukaryota</taxon>
        <taxon>Viridiplantae</taxon>
        <taxon>Chlorophyta</taxon>
        <taxon>Pyramimonadophyceae</taxon>
        <taxon>Pyramimonadales</taxon>
        <taxon>Pyramimonadaceae</taxon>
        <taxon>Cymbomonas</taxon>
    </lineage>
</organism>
<keyword evidence="1" id="KW-0812">Transmembrane</keyword>
<dbReference type="InterPro" id="IPR036423">
    <property type="entry name" value="SOD-like_Cu/Zn_dom_sf"/>
</dbReference>
<dbReference type="AlphaFoldDB" id="A0AAE0F098"/>
<dbReference type="Proteomes" id="UP001190700">
    <property type="component" value="Unassembled WGS sequence"/>
</dbReference>
<keyword evidence="1" id="KW-0472">Membrane</keyword>
<dbReference type="EMBL" id="LGRX02029278">
    <property type="protein sequence ID" value="KAK3247043.1"/>
    <property type="molecule type" value="Genomic_DNA"/>
</dbReference>
<keyword evidence="1" id="KW-1133">Transmembrane helix</keyword>
<dbReference type="GO" id="GO:0046872">
    <property type="term" value="F:metal ion binding"/>
    <property type="evidence" value="ECO:0007669"/>
    <property type="project" value="InterPro"/>
</dbReference>
<feature type="signal peptide" evidence="2">
    <location>
        <begin position="1"/>
        <end position="20"/>
    </location>
</feature>
<comment type="caution">
    <text evidence="3">The sequence shown here is derived from an EMBL/GenBank/DDBJ whole genome shotgun (WGS) entry which is preliminary data.</text>
</comment>
<dbReference type="SUPFAM" id="SSF49329">
    <property type="entry name" value="Cu,Zn superoxide dismutase-like"/>
    <property type="match status" value="2"/>
</dbReference>
<evidence type="ECO:0000256" key="1">
    <source>
        <dbReference type="SAM" id="Phobius"/>
    </source>
</evidence>
<protein>
    <submittedName>
        <fullName evidence="3">Uncharacterized protein</fullName>
    </submittedName>
</protein>
<proteinExistence type="predicted"/>
<dbReference type="Gene3D" id="2.60.40.200">
    <property type="entry name" value="Superoxide dismutase, copper/zinc binding domain"/>
    <property type="match status" value="2"/>
</dbReference>
<feature type="chain" id="PRO_5041910203" evidence="2">
    <location>
        <begin position="21"/>
        <end position="870"/>
    </location>
</feature>
<evidence type="ECO:0000313" key="3">
    <source>
        <dbReference type="EMBL" id="KAK3247043.1"/>
    </source>
</evidence>
<keyword evidence="4" id="KW-1185">Reference proteome</keyword>
<feature type="transmembrane region" description="Helical" evidence="1">
    <location>
        <begin position="803"/>
        <end position="824"/>
    </location>
</feature>
<evidence type="ECO:0000256" key="2">
    <source>
        <dbReference type="SAM" id="SignalP"/>
    </source>
</evidence>